<keyword evidence="20" id="KW-1185">Reference proteome</keyword>
<dbReference type="GO" id="GO:0000139">
    <property type="term" value="C:Golgi membrane"/>
    <property type="evidence" value="ECO:0007669"/>
    <property type="project" value="UniProtKB-SubCell"/>
</dbReference>
<evidence type="ECO:0000256" key="17">
    <source>
        <dbReference type="RuleBase" id="RU368119"/>
    </source>
</evidence>
<dbReference type="GO" id="GO:0006487">
    <property type="term" value="P:protein N-linked glycosylation"/>
    <property type="evidence" value="ECO:0007669"/>
    <property type="project" value="TreeGrafter"/>
</dbReference>
<dbReference type="Gene3D" id="3.10.180.20">
    <property type="entry name" value="N-Acetylglucosaminyltransferase I, Domain 2"/>
    <property type="match status" value="1"/>
</dbReference>
<dbReference type="InterPro" id="IPR004139">
    <property type="entry name" value="Glyco_trans_13"/>
</dbReference>
<proteinExistence type="inferred from homology"/>
<dbReference type="SUPFAM" id="SSF53448">
    <property type="entry name" value="Nucleotide-diphospho-sugar transferases"/>
    <property type="match status" value="1"/>
</dbReference>
<dbReference type="GO" id="GO:0003827">
    <property type="term" value="F:alpha-1,3-mannosylglycoprotein 2-beta-N-acetylglucosaminyltransferase activity"/>
    <property type="evidence" value="ECO:0007669"/>
    <property type="project" value="UniProtKB-UniRule"/>
</dbReference>
<evidence type="ECO:0000313" key="18">
    <source>
        <dbReference type="EMBL" id="ELT99414.1"/>
    </source>
</evidence>
<evidence type="ECO:0000256" key="2">
    <source>
        <dbReference type="ARBA" id="ARBA00004922"/>
    </source>
</evidence>
<dbReference type="UniPathway" id="UPA00378"/>
<dbReference type="PANTHER" id="PTHR10468">
    <property type="entry name" value="PROTEIN O-LINKED-MANNOSE BETA-1,2-N-ACETYLGLUCOSAMINYLTRANSFERASE 1/ALPHA-1,3-MANNOSYL-GLYCOPROTEIN 2-BETA-N-ACETYLGLUCOSAMINYLTRANSFERASE"/>
    <property type="match status" value="1"/>
</dbReference>
<dbReference type="InterPro" id="IPR052261">
    <property type="entry name" value="Glycosyltransferase_13"/>
</dbReference>
<dbReference type="EnsemblMetazoa" id="CapteT149783">
    <property type="protein sequence ID" value="CapteP149783"/>
    <property type="gene ID" value="CapteG149783"/>
</dbReference>
<comment type="catalytic activity">
    <reaction evidence="16 17">
        <text>N(4)-(alpha-D-Man-(1-&gt;3)-[alpha-D-Man-(1-&gt;3)-[alpha-D-Man-(1-&gt;6)]-alpha-D-Man-(1-&gt;6)]-beta-D-Man-(1-&gt;4)-beta-D-GlcNAc-(1-&gt;4)-beta-D-GlcNAc)-L-asparaginyl-[protein] (N-glucan mannose isomer 5A1,2) + UDP-N-acetyl-alpha-D-glucosamine = N(4)-{beta-D-GlcNAc-(1-&gt;2)-alpha-D-Man-(1-&gt;3)-[alpha-D-Man-(1-&gt;3)-[alpha-D-Man-(1-&gt;6)]-alpha-D-Man-(1-&gt;6)]-beta-D-Man-(1-&gt;4)-beta-D-GlcNAc-(1-&gt;4)-beta-D-GlcNAc}-L-asparaginyl-[protein] + UDP + H(+)</text>
        <dbReference type="Rhea" id="RHEA:11456"/>
        <dbReference type="Rhea" id="RHEA-COMP:14367"/>
        <dbReference type="Rhea" id="RHEA-COMP:14368"/>
        <dbReference type="ChEBI" id="CHEBI:15378"/>
        <dbReference type="ChEBI" id="CHEBI:57705"/>
        <dbReference type="ChEBI" id="CHEBI:58223"/>
        <dbReference type="ChEBI" id="CHEBI:59087"/>
        <dbReference type="ChEBI" id="CHEBI:60625"/>
        <dbReference type="EC" id="2.4.1.101"/>
    </reaction>
</comment>
<dbReference type="OMA" id="DSFKMLA"/>
<dbReference type="EMBL" id="KB306857">
    <property type="protein sequence ID" value="ELT99414.1"/>
    <property type="molecule type" value="Genomic_DNA"/>
</dbReference>
<keyword evidence="6" id="KW-0812">Transmembrane</keyword>
<dbReference type="PANTHER" id="PTHR10468:SF0">
    <property type="entry name" value="ALPHA-1,3-MANNOSYL-GLYCOPROTEIN 2-BETA-N-ACETYLGLUCOSAMINYLTRANSFERASE"/>
    <property type="match status" value="1"/>
</dbReference>
<comment type="subcellular location">
    <subcellularLocation>
        <location evidence="1 17">Golgi apparatus membrane</location>
        <topology evidence="1 17">Single-pass type II membrane protein</topology>
    </subcellularLocation>
</comment>
<dbReference type="FunCoup" id="R7U0A7">
    <property type="interactions" value="1368"/>
</dbReference>
<evidence type="ECO:0000313" key="19">
    <source>
        <dbReference type="EnsemblMetazoa" id="CapteP149783"/>
    </source>
</evidence>
<dbReference type="HOGENOM" id="CLU_022150_2_0_1"/>
<evidence type="ECO:0000256" key="4">
    <source>
        <dbReference type="ARBA" id="ARBA00022676"/>
    </source>
</evidence>
<dbReference type="AlphaFoldDB" id="R7U0A7"/>
<evidence type="ECO:0000256" key="1">
    <source>
        <dbReference type="ARBA" id="ARBA00004323"/>
    </source>
</evidence>
<sequence length="294" mass="34782">MIRSYGDKVKHIQHPDLTDIRLPKKEEKFKGYYKIARHYKWALTQIFHELMYDAVIIVEDDLDISPDFYEYFAATFRILHTDPSLWCVSAWNDNGKETMVATDPELLYRTDFFPGLGWMLEKSVWLELESTWPTTFWDDWMRHPDQRKDRSCIRPEVPRTSTFGKVGVSKGQYFEKHLKFIKHNMNAVPFTQKDLSYLKKDIYDDHYVHDVYSAPLMSIRQVIIGDSPDIKVVRVQYSDKVSFKTQAKQLGLMDDFKSGVPRTGYRGIVSFLYRGRRVHFAPPPNWRGYDPTWS</sequence>
<protein>
    <recommendedName>
        <fullName evidence="14 17">Alpha-1,3-mannosyl-glycoprotein 2-beta-N-acetylglucosaminyltransferase</fullName>
        <shortName evidence="17">GNT-I</shortName>
        <shortName evidence="17">GlcNAc-T I</shortName>
        <ecNumber evidence="14 17">2.4.1.101</ecNumber>
    </recommendedName>
    <alternativeName>
        <fullName evidence="15 17">N-glycosyl-oligosaccharide-glycoprotein N-acetylglucosaminyltransferase I</fullName>
    </alternativeName>
</protein>
<evidence type="ECO:0000256" key="9">
    <source>
        <dbReference type="ARBA" id="ARBA00022989"/>
    </source>
</evidence>
<keyword evidence="11" id="KW-0472">Membrane</keyword>
<dbReference type="EC" id="2.4.1.101" evidence="14 17"/>
<evidence type="ECO:0000256" key="6">
    <source>
        <dbReference type="ARBA" id="ARBA00022692"/>
    </source>
</evidence>
<evidence type="ECO:0000256" key="10">
    <source>
        <dbReference type="ARBA" id="ARBA00023034"/>
    </source>
</evidence>
<evidence type="ECO:0000256" key="7">
    <source>
        <dbReference type="ARBA" id="ARBA00022723"/>
    </source>
</evidence>
<reference evidence="20" key="1">
    <citation type="submission" date="2012-12" db="EMBL/GenBank/DDBJ databases">
        <authorList>
            <person name="Hellsten U."/>
            <person name="Grimwood J."/>
            <person name="Chapman J.A."/>
            <person name="Shapiro H."/>
            <person name="Aerts A."/>
            <person name="Otillar R.P."/>
            <person name="Terry A.Y."/>
            <person name="Boore J.L."/>
            <person name="Simakov O."/>
            <person name="Marletaz F."/>
            <person name="Cho S.-J."/>
            <person name="Edsinger-Gonzales E."/>
            <person name="Havlak P."/>
            <person name="Kuo D.-H."/>
            <person name="Larsson T."/>
            <person name="Lv J."/>
            <person name="Arendt D."/>
            <person name="Savage R."/>
            <person name="Osoegawa K."/>
            <person name="de Jong P."/>
            <person name="Lindberg D.R."/>
            <person name="Seaver E.C."/>
            <person name="Weisblat D.A."/>
            <person name="Putnam N.H."/>
            <person name="Grigoriev I.V."/>
            <person name="Rokhsar D.S."/>
        </authorList>
    </citation>
    <scope>NUCLEOTIDE SEQUENCE</scope>
    <source>
        <strain evidence="20">I ESC-2004</strain>
    </source>
</reference>
<evidence type="ECO:0000256" key="13">
    <source>
        <dbReference type="ARBA" id="ARBA00037706"/>
    </source>
</evidence>
<evidence type="ECO:0000256" key="14">
    <source>
        <dbReference type="ARBA" id="ARBA00038949"/>
    </source>
</evidence>
<dbReference type="EMBL" id="AMQN01010039">
    <property type="status" value="NOT_ANNOTATED_CDS"/>
    <property type="molecule type" value="Genomic_DNA"/>
</dbReference>
<comment type="pathway">
    <text evidence="2 17">Protein modification; protein glycosylation.</text>
</comment>
<dbReference type="OrthoDB" id="440755at2759"/>
<accession>R7U0A7</accession>
<keyword evidence="9" id="KW-1133">Transmembrane helix</keyword>
<keyword evidence="12 17" id="KW-0464">Manganese</keyword>
<dbReference type="GO" id="GO:0030145">
    <property type="term" value="F:manganese ion binding"/>
    <property type="evidence" value="ECO:0007669"/>
    <property type="project" value="UniProtKB-UniRule"/>
</dbReference>
<reference evidence="18 20" key="2">
    <citation type="journal article" date="2013" name="Nature">
        <title>Insights into bilaterian evolution from three spiralian genomes.</title>
        <authorList>
            <person name="Simakov O."/>
            <person name="Marletaz F."/>
            <person name="Cho S.J."/>
            <person name="Edsinger-Gonzales E."/>
            <person name="Havlak P."/>
            <person name="Hellsten U."/>
            <person name="Kuo D.H."/>
            <person name="Larsson T."/>
            <person name="Lv J."/>
            <person name="Arendt D."/>
            <person name="Savage R."/>
            <person name="Osoegawa K."/>
            <person name="de Jong P."/>
            <person name="Grimwood J."/>
            <person name="Chapman J.A."/>
            <person name="Shapiro H."/>
            <person name="Aerts A."/>
            <person name="Otillar R.P."/>
            <person name="Terry A.Y."/>
            <person name="Boore J.L."/>
            <person name="Grigoriev I.V."/>
            <person name="Lindberg D.R."/>
            <person name="Seaver E.C."/>
            <person name="Weisblat D.A."/>
            <person name="Putnam N.H."/>
            <person name="Rokhsar D.S."/>
        </authorList>
    </citation>
    <scope>NUCLEOTIDE SEQUENCE</scope>
    <source>
        <strain evidence="18 20">I ESC-2004</strain>
    </source>
</reference>
<reference evidence="19" key="3">
    <citation type="submission" date="2015-06" db="UniProtKB">
        <authorList>
            <consortium name="EnsemblMetazoa"/>
        </authorList>
    </citation>
    <scope>IDENTIFICATION</scope>
</reference>
<keyword evidence="10 17" id="KW-0333">Golgi apparatus</keyword>
<keyword evidence="7 17" id="KW-0479">Metal-binding</keyword>
<dbReference type="FunFam" id="3.10.180.20:FF:000001">
    <property type="entry name" value="alpha-1,3-mannosyl-glycoprotein 2-beta-N-acetylglucosaminyltransferase"/>
    <property type="match status" value="1"/>
</dbReference>
<evidence type="ECO:0000256" key="12">
    <source>
        <dbReference type="ARBA" id="ARBA00023211"/>
    </source>
</evidence>
<evidence type="ECO:0000256" key="8">
    <source>
        <dbReference type="ARBA" id="ARBA00022968"/>
    </source>
</evidence>
<dbReference type="Proteomes" id="UP000014760">
    <property type="component" value="Unassembled WGS sequence"/>
</dbReference>
<dbReference type="InterPro" id="IPR029044">
    <property type="entry name" value="Nucleotide-diphossugar_trans"/>
</dbReference>
<dbReference type="FunFam" id="3.90.550.10:FF:000252">
    <property type="entry name" value="Protein O-linked-mannose beta-1,2-N-acetylglucosaminyltransferase 1"/>
    <property type="match status" value="1"/>
</dbReference>
<comment type="function">
    <text evidence="13 17">Initiates complex N-linked carbohydrate formation. Essential for the conversion of high-mannose to hybrid and complex N-glycans.</text>
</comment>
<evidence type="ECO:0000256" key="5">
    <source>
        <dbReference type="ARBA" id="ARBA00022679"/>
    </source>
</evidence>
<dbReference type="STRING" id="283909.R7U0A7"/>
<organism evidence="18">
    <name type="scientific">Capitella teleta</name>
    <name type="common">Polychaete worm</name>
    <dbReference type="NCBI Taxonomy" id="283909"/>
    <lineage>
        <taxon>Eukaryota</taxon>
        <taxon>Metazoa</taxon>
        <taxon>Spiralia</taxon>
        <taxon>Lophotrochozoa</taxon>
        <taxon>Annelida</taxon>
        <taxon>Polychaeta</taxon>
        <taxon>Sedentaria</taxon>
        <taxon>Scolecida</taxon>
        <taxon>Capitellidae</taxon>
        <taxon>Capitella</taxon>
    </lineage>
</organism>
<dbReference type="Gene3D" id="3.90.550.10">
    <property type="entry name" value="Spore Coat Polysaccharide Biosynthesis Protein SpsA, Chain A"/>
    <property type="match status" value="1"/>
</dbReference>
<evidence type="ECO:0000256" key="16">
    <source>
        <dbReference type="ARBA" id="ARBA00049421"/>
    </source>
</evidence>
<name>R7U0A7_CAPTE</name>
<keyword evidence="8 17" id="KW-0735">Signal-anchor</keyword>
<keyword evidence="4 17" id="KW-0328">Glycosyltransferase</keyword>
<dbReference type="Pfam" id="PF03071">
    <property type="entry name" value="GNT-I"/>
    <property type="match status" value="1"/>
</dbReference>
<gene>
    <name evidence="18" type="ORF">CAPTEDRAFT_149783</name>
</gene>
<keyword evidence="5" id="KW-0808">Transferase</keyword>
<evidence type="ECO:0000256" key="3">
    <source>
        <dbReference type="ARBA" id="ARBA00006492"/>
    </source>
</evidence>
<evidence type="ECO:0000256" key="11">
    <source>
        <dbReference type="ARBA" id="ARBA00023136"/>
    </source>
</evidence>
<evidence type="ECO:0000256" key="15">
    <source>
        <dbReference type="ARBA" id="ARBA00041712"/>
    </source>
</evidence>
<comment type="cofactor">
    <cofactor evidence="17">
        <name>Mn(2+)</name>
        <dbReference type="ChEBI" id="CHEBI:29035"/>
    </cofactor>
    <text evidence="17">The cofactor is mostly bound to the substrate.</text>
</comment>
<comment type="similarity">
    <text evidence="3 17">Belongs to the glycosyltransferase 13 family.</text>
</comment>
<evidence type="ECO:0000313" key="20">
    <source>
        <dbReference type="Proteomes" id="UP000014760"/>
    </source>
</evidence>